<reference evidence="1" key="1">
    <citation type="submission" date="2021-10" db="EMBL/GenBank/DDBJ databases">
        <title>De novo Genome Assembly of Clathrus columnatus (Basidiomycota, Fungi) Using Illumina and Nanopore Sequence Data.</title>
        <authorList>
            <person name="Ogiso-Tanaka E."/>
            <person name="Itagaki H."/>
            <person name="Hosoya T."/>
            <person name="Hosaka K."/>
        </authorList>
    </citation>
    <scope>NUCLEOTIDE SEQUENCE</scope>
    <source>
        <strain evidence="1">MO-923</strain>
    </source>
</reference>
<organism evidence="1 2">
    <name type="scientific">Clathrus columnatus</name>
    <dbReference type="NCBI Taxonomy" id="1419009"/>
    <lineage>
        <taxon>Eukaryota</taxon>
        <taxon>Fungi</taxon>
        <taxon>Dikarya</taxon>
        <taxon>Basidiomycota</taxon>
        <taxon>Agaricomycotina</taxon>
        <taxon>Agaricomycetes</taxon>
        <taxon>Phallomycetidae</taxon>
        <taxon>Phallales</taxon>
        <taxon>Clathraceae</taxon>
        <taxon>Clathrus</taxon>
    </lineage>
</organism>
<evidence type="ECO:0000313" key="1">
    <source>
        <dbReference type="EMBL" id="GJJ16078.1"/>
    </source>
</evidence>
<dbReference type="EMBL" id="BPWL01000012">
    <property type="protein sequence ID" value="GJJ16078.1"/>
    <property type="molecule type" value="Genomic_DNA"/>
</dbReference>
<sequence length="51" mass="5767">MNNQTGDSSPLSQMIFEAYLGTICRMIEICSFALLRRDDSWGFFAAERGSE</sequence>
<gene>
    <name evidence="1" type="ORF">Clacol_010357</name>
</gene>
<name>A0AAV5ATW3_9AGAM</name>
<evidence type="ECO:0000313" key="2">
    <source>
        <dbReference type="Proteomes" id="UP001050691"/>
    </source>
</evidence>
<proteinExistence type="predicted"/>
<protein>
    <submittedName>
        <fullName evidence="1">Uncharacterized protein</fullName>
    </submittedName>
</protein>
<accession>A0AAV5ATW3</accession>
<comment type="caution">
    <text evidence="1">The sequence shown here is derived from an EMBL/GenBank/DDBJ whole genome shotgun (WGS) entry which is preliminary data.</text>
</comment>
<dbReference type="AlphaFoldDB" id="A0AAV5ATW3"/>
<dbReference type="Proteomes" id="UP001050691">
    <property type="component" value="Unassembled WGS sequence"/>
</dbReference>
<keyword evidence="2" id="KW-1185">Reference proteome</keyword>